<dbReference type="InterPro" id="IPR002510">
    <property type="entry name" value="Metalloprtase-TldD/E_N"/>
</dbReference>
<proteinExistence type="inferred from homology"/>
<organism evidence="5 6">
    <name type="scientific">Thioalkalicoccus limnaeus</name>
    <dbReference type="NCBI Taxonomy" id="120681"/>
    <lineage>
        <taxon>Bacteria</taxon>
        <taxon>Pseudomonadati</taxon>
        <taxon>Pseudomonadota</taxon>
        <taxon>Gammaproteobacteria</taxon>
        <taxon>Chromatiales</taxon>
        <taxon>Chromatiaceae</taxon>
        <taxon>Thioalkalicoccus</taxon>
    </lineage>
</organism>
<keyword evidence="6" id="KW-1185">Reference proteome</keyword>
<name>A0ABV4BJK5_9GAMM</name>
<dbReference type="InterPro" id="IPR045569">
    <property type="entry name" value="Metalloprtase-TldD/E_C"/>
</dbReference>
<dbReference type="RefSeq" id="WP_369666983.1">
    <property type="nucleotide sequence ID" value="NZ_JBDKXB010000010.1"/>
</dbReference>
<dbReference type="Pfam" id="PF01523">
    <property type="entry name" value="PmbA_TldD_1st"/>
    <property type="match status" value="1"/>
</dbReference>
<dbReference type="Pfam" id="PF19289">
    <property type="entry name" value="PmbA_TldD_3rd"/>
    <property type="match status" value="1"/>
</dbReference>
<comment type="similarity">
    <text evidence="1">Belongs to the peptidase U62 family.</text>
</comment>
<feature type="domain" description="Metalloprotease TldD/E central" evidence="4">
    <location>
        <begin position="126"/>
        <end position="233"/>
    </location>
</feature>
<feature type="domain" description="Metalloprotease TldD/E C-terminal" evidence="3">
    <location>
        <begin position="241"/>
        <end position="448"/>
    </location>
</feature>
<gene>
    <name evidence="5" type="primary">pmbA</name>
    <name evidence="5" type="ORF">ABC977_09280</name>
</gene>
<dbReference type="Pfam" id="PF19290">
    <property type="entry name" value="PmbA_TldD_2nd"/>
    <property type="match status" value="1"/>
</dbReference>
<dbReference type="PANTHER" id="PTHR43421">
    <property type="entry name" value="METALLOPROTEASE PMBA"/>
    <property type="match status" value="1"/>
</dbReference>
<feature type="domain" description="Metalloprotease TldD/E N-terminal" evidence="2">
    <location>
        <begin position="35"/>
        <end position="99"/>
    </location>
</feature>
<accession>A0ABV4BJK5</accession>
<keyword evidence="5" id="KW-0645">Protease</keyword>
<dbReference type="PANTHER" id="PTHR43421:SF1">
    <property type="entry name" value="METALLOPROTEASE PMBA"/>
    <property type="match status" value="1"/>
</dbReference>
<keyword evidence="5" id="KW-0482">Metalloprotease</keyword>
<evidence type="ECO:0000259" key="3">
    <source>
        <dbReference type="Pfam" id="PF19289"/>
    </source>
</evidence>
<evidence type="ECO:0000313" key="5">
    <source>
        <dbReference type="EMBL" id="MEY6432595.1"/>
    </source>
</evidence>
<dbReference type="InterPro" id="IPR035068">
    <property type="entry name" value="TldD/PmbA_N"/>
</dbReference>
<evidence type="ECO:0000259" key="2">
    <source>
        <dbReference type="Pfam" id="PF01523"/>
    </source>
</evidence>
<evidence type="ECO:0000259" key="4">
    <source>
        <dbReference type="Pfam" id="PF19290"/>
    </source>
</evidence>
<keyword evidence="5" id="KW-0378">Hydrolase</keyword>
<dbReference type="InterPro" id="IPR047657">
    <property type="entry name" value="PmbA"/>
</dbReference>
<dbReference type="Proteomes" id="UP001564408">
    <property type="component" value="Unassembled WGS sequence"/>
</dbReference>
<dbReference type="EC" id="3.4.24.-" evidence="5"/>
<evidence type="ECO:0000313" key="6">
    <source>
        <dbReference type="Proteomes" id="UP001564408"/>
    </source>
</evidence>
<dbReference type="InterPro" id="IPR036059">
    <property type="entry name" value="TldD/PmbA_sf"/>
</dbReference>
<dbReference type="NCBIfam" id="NF008268">
    <property type="entry name" value="PRK11040.1"/>
    <property type="match status" value="1"/>
</dbReference>
<dbReference type="GO" id="GO:0008237">
    <property type="term" value="F:metallopeptidase activity"/>
    <property type="evidence" value="ECO:0007669"/>
    <property type="project" value="UniProtKB-KW"/>
</dbReference>
<comment type="caution">
    <text evidence="5">The sequence shown here is derived from an EMBL/GenBank/DDBJ whole genome shotgun (WGS) entry which is preliminary data.</text>
</comment>
<evidence type="ECO:0000256" key="1">
    <source>
        <dbReference type="ARBA" id="ARBA00005836"/>
    </source>
</evidence>
<dbReference type="InterPro" id="IPR045570">
    <property type="entry name" value="Metalloprtase-TldD/E_cen_dom"/>
</dbReference>
<sequence>MAHHASDDPPRRLAPLRETVQMILDEAERQGATAAEAGASSRAGLEVGVRLGEVETVEHTRDNGLGVTVYFGHRKGSASTSDMSPQALREAVAAACAIARYTQEDPCAALADAGRMCREVSDLDLYHPWPITPEQAIELAIACEDAARHCDPRITNSEGASLSSYWGLQVYGNSHGFIGGYPTTRHGLSCSVIGEDGHGMQRDHWWSSARAPQDLDEAAAIGRRAAERTLARLGARPITTRQAPVLFQAEVASGLMRHLIGAIQGASLYRRASFLVDRLGERIFPSFVRIHEEPHRPRGLSSAPFDGDGVATAAKDLVRDGVLQSYVLDSYAARKLGMETTGNAGGVRNLMIDMGSRDRNALLAEMGSGLLVTELMGQGVNTVTGDYSRGAAGFWVENGTIQFPVEEITIAGNLETMFAGLVAVGNDCDYSGSTRTGSWLIDRMTIAGQ</sequence>
<reference evidence="5 6" key="1">
    <citation type="submission" date="2024-05" db="EMBL/GenBank/DDBJ databases">
        <title>Genome Sequence and Characterization of the New Strain Purple Sulfur Bacterium of Genus Thioalkalicoccus.</title>
        <authorList>
            <person name="Bryantseva I.A."/>
            <person name="Kyndt J.A."/>
            <person name="Imhoff J.F."/>
        </authorList>
    </citation>
    <scope>NUCLEOTIDE SEQUENCE [LARGE SCALE GENOMIC DNA]</scope>
    <source>
        <strain evidence="5 6">Um2</strain>
    </source>
</reference>
<dbReference type="EMBL" id="JBDKXB010000010">
    <property type="protein sequence ID" value="MEY6432595.1"/>
    <property type="molecule type" value="Genomic_DNA"/>
</dbReference>
<dbReference type="SUPFAM" id="SSF111283">
    <property type="entry name" value="Putative modulator of DNA gyrase, PmbA/TldD"/>
    <property type="match status" value="1"/>
</dbReference>
<protein>
    <submittedName>
        <fullName evidence="5">Metalloprotease PmbA</fullName>
        <ecNumber evidence="5">3.4.24.-</ecNumber>
    </submittedName>
</protein>
<dbReference type="Gene3D" id="3.30.2290.10">
    <property type="entry name" value="PmbA/TldD superfamily"/>
    <property type="match status" value="1"/>
</dbReference>